<evidence type="ECO:0000256" key="3">
    <source>
        <dbReference type="ARBA" id="ARBA00022741"/>
    </source>
</evidence>
<dbReference type="EC" id="4.2.3.152" evidence="7"/>
<comment type="catalytic activity">
    <reaction evidence="6">
        <text>D-sedoheptulose 7-phosphate = 2-epi-5-epi-valiolone + phosphate</text>
        <dbReference type="Rhea" id="RHEA:44184"/>
        <dbReference type="ChEBI" id="CHEBI:43474"/>
        <dbReference type="ChEBI" id="CHEBI:57483"/>
        <dbReference type="ChEBI" id="CHEBI:84187"/>
        <dbReference type="EC" id="4.2.3.152"/>
    </reaction>
</comment>
<dbReference type="PANTHER" id="PTHR43622">
    <property type="entry name" value="3-DEHYDROQUINATE SYNTHASE"/>
    <property type="match status" value="1"/>
</dbReference>
<dbReference type="GO" id="GO:0003856">
    <property type="term" value="F:3-dehydroquinate synthase activity"/>
    <property type="evidence" value="ECO:0007669"/>
    <property type="project" value="TreeGrafter"/>
</dbReference>
<evidence type="ECO:0000259" key="9">
    <source>
        <dbReference type="Pfam" id="PF01761"/>
    </source>
</evidence>
<name>A0AB33KA35_9ACTN</name>
<organism evidence="11">
    <name type="scientific">Streptomyces sp. CMC78</name>
    <dbReference type="NCBI Taxonomy" id="3231512"/>
    <lineage>
        <taxon>Bacteria</taxon>
        <taxon>Bacillati</taxon>
        <taxon>Actinomycetota</taxon>
        <taxon>Actinomycetes</taxon>
        <taxon>Kitasatosporales</taxon>
        <taxon>Streptomycetaceae</taxon>
        <taxon>Streptomyces</taxon>
    </lineage>
</organism>
<dbReference type="InterPro" id="IPR050071">
    <property type="entry name" value="Dehydroquinate_synthase"/>
</dbReference>
<keyword evidence="5" id="KW-0456">Lyase</keyword>
<evidence type="ECO:0000256" key="6">
    <source>
        <dbReference type="ARBA" id="ARBA00023993"/>
    </source>
</evidence>
<dbReference type="InterPro" id="IPR056179">
    <property type="entry name" value="DHQS_C"/>
</dbReference>
<keyword evidence="4" id="KW-0520">NAD</keyword>
<evidence type="ECO:0000256" key="5">
    <source>
        <dbReference type="ARBA" id="ARBA00023239"/>
    </source>
</evidence>
<dbReference type="Gene3D" id="3.40.50.1970">
    <property type="match status" value="1"/>
</dbReference>
<dbReference type="Gene3D" id="1.20.1090.10">
    <property type="entry name" value="Dehydroquinate synthase-like - alpha domain"/>
    <property type="match status" value="1"/>
</dbReference>
<evidence type="ECO:0000259" key="10">
    <source>
        <dbReference type="Pfam" id="PF24621"/>
    </source>
</evidence>
<dbReference type="GO" id="GO:0000166">
    <property type="term" value="F:nucleotide binding"/>
    <property type="evidence" value="ECO:0007669"/>
    <property type="project" value="UniProtKB-KW"/>
</dbReference>
<evidence type="ECO:0000256" key="1">
    <source>
        <dbReference type="ARBA" id="ARBA00001911"/>
    </source>
</evidence>
<evidence type="ECO:0000256" key="8">
    <source>
        <dbReference type="ARBA" id="ARBA00024092"/>
    </source>
</evidence>
<evidence type="ECO:0000256" key="7">
    <source>
        <dbReference type="ARBA" id="ARBA00024060"/>
    </source>
</evidence>
<reference evidence="11" key="1">
    <citation type="submission" date="2024-07" db="EMBL/GenBank/DDBJ databases">
        <title>Complete genome sequences of cellulolytic bacteria, Kitasatospora sp. CMC57 and Streptomyces sp. CMC78, isolated from Japanese agricultural soil.</title>
        <authorList>
            <person name="Hashimoto T."/>
            <person name="Ito M."/>
            <person name="Iwamoto M."/>
            <person name="Fukahori D."/>
            <person name="Shoda T."/>
            <person name="Sakoda M."/>
            <person name="Morohoshi T."/>
            <person name="Mitsuboshi M."/>
            <person name="Nishizawa T."/>
        </authorList>
    </citation>
    <scope>NUCLEOTIDE SEQUENCE</scope>
    <source>
        <strain evidence="11">CMC78</strain>
    </source>
</reference>
<keyword evidence="2" id="KW-0479">Metal-binding</keyword>
<dbReference type="GO" id="GO:0046872">
    <property type="term" value="F:metal ion binding"/>
    <property type="evidence" value="ECO:0007669"/>
    <property type="project" value="UniProtKB-KW"/>
</dbReference>
<dbReference type="Pfam" id="PF24621">
    <property type="entry name" value="DHQS_C"/>
    <property type="match status" value="1"/>
</dbReference>
<comment type="cofactor">
    <cofactor evidence="1">
        <name>NAD(+)</name>
        <dbReference type="ChEBI" id="CHEBI:57540"/>
    </cofactor>
</comment>
<gene>
    <name evidence="11" type="ORF">SCMC78_23110</name>
</gene>
<dbReference type="KEGG" id="stcm:SCMC78_23110"/>
<proteinExistence type="predicted"/>
<dbReference type="PANTHER" id="PTHR43622:SF3">
    <property type="entry name" value="2-EPI-5-EPI-VALIOLONE SYNTHASE"/>
    <property type="match status" value="1"/>
</dbReference>
<dbReference type="SUPFAM" id="SSF56796">
    <property type="entry name" value="Dehydroquinate synthase-like"/>
    <property type="match status" value="1"/>
</dbReference>
<dbReference type="GO" id="GO:0017000">
    <property type="term" value="P:antibiotic biosynthetic process"/>
    <property type="evidence" value="ECO:0007669"/>
    <property type="project" value="InterPro"/>
</dbReference>
<accession>A0AB33KA35</accession>
<dbReference type="Pfam" id="PF01761">
    <property type="entry name" value="DHQ_synthase"/>
    <property type="match status" value="1"/>
</dbReference>
<evidence type="ECO:0000256" key="2">
    <source>
        <dbReference type="ARBA" id="ARBA00022723"/>
    </source>
</evidence>
<dbReference type="CDD" id="cd08199">
    <property type="entry name" value="EEVS"/>
    <property type="match status" value="1"/>
</dbReference>
<feature type="domain" description="3-dehydroquinate synthase N-terminal" evidence="9">
    <location>
        <begin position="23"/>
        <end position="136"/>
    </location>
</feature>
<dbReference type="AlphaFoldDB" id="A0AB33KA35"/>
<keyword evidence="3" id="KW-0547">Nucleotide-binding</keyword>
<dbReference type="EMBL" id="AP035884">
    <property type="protein sequence ID" value="BFP52504.1"/>
    <property type="molecule type" value="Genomic_DNA"/>
</dbReference>
<sequence>MHQIYGAALSELFETQKVEHEFCVIEAHEQLKTMDTVLRVADAMDRFGVPRRREPVIAVGGGVLSDVVGLATSLYRRSTPYVRVPTSLIGMVDAGIGAKTGVNAGRHKNRLGSYHPAVVTLLDPGFIRTLDTRHISNGLAEILKIALVKDAALFQLLADHGRRLIAERFQSASSADGGAVAAEVLDRAIEGMLSELQPNLWEEGLQRVVDYGHSFSPAIEMHALPELLHGEAVALDMVLTTALARRRGLLGGDQERRIRDVVRDLGLPVWHEVCTAELLAKALDETEQHRDGLQRVPLPDGIGSCVFVNDLTHAEVAAAADAVRQDQYALRASCARAAVPTGGSGG</sequence>
<feature type="domain" description="3-dehydroquinate synthase C-terminal" evidence="10">
    <location>
        <begin position="138"/>
        <end position="282"/>
    </location>
</feature>
<dbReference type="InterPro" id="IPR030960">
    <property type="entry name" value="DHQS/DOIS_N"/>
</dbReference>
<dbReference type="InterPro" id="IPR035872">
    <property type="entry name" value="EEVS-like"/>
</dbReference>
<protein>
    <recommendedName>
        <fullName evidence="8">2-epi-5-epi-valiolone synthase</fullName>
        <ecNumber evidence="7">4.2.3.152</ecNumber>
    </recommendedName>
</protein>
<evidence type="ECO:0000313" key="11">
    <source>
        <dbReference type="EMBL" id="BFP52504.1"/>
    </source>
</evidence>
<evidence type="ECO:0000256" key="4">
    <source>
        <dbReference type="ARBA" id="ARBA00023027"/>
    </source>
</evidence>